<evidence type="ECO:0000256" key="2">
    <source>
        <dbReference type="SAM" id="SignalP"/>
    </source>
</evidence>
<keyword evidence="2" id="KW-0732">Signal</keyword>
<organism evidence="3 4">
    <name type="scientific">Pullulanibacillus pueri</name>
    <dbReference type="NCBI Taxonomy" id="1437324"/>
    <lineage>
        <taxon>Bacteria</taxon>
        <taxon>Bacillati</taxon>
        <taxon>Bacillota</taxon>
        <taxon>Bacilli</taxon>
        <taxon>Bacillales</taxon>
        <taxon>Sporolactobacillaceae</taxon>
        <taxon>Pullulanibacillus</taxon>
    </lineage>
</organism>
<reference evidence="3" key="2">
    <citation type="submission" date="2020-09" db="EMBL/GenBank/DDBJ databases">
        <authorList>
            <person name="Sun Q."/>
            <person name="Zhou Y."/>
        </authorList>
    </citation>
    <scope>NUCLEOTIDE SEQUENCE</scope>
    <source>
        <strain evidence="3">CGMCC 1.12777</strain>
    </source>
</reference>
<sequence>MKRSFKGLWVLVMALVLVLSITACGTDNGEKSDGSSKTEDSAKKDNALAQQQKDLTTYETDVQTAMSAAYEPVSGLASFAGVGDDQWDADAVKSYVDDIQKASDTFNTTVDGLTVPDSLSKDDQAKIKDAIKDIKDFYAKKAEASKKALDAKNGKDLETVWTEVDNAGQDSFDAFSKKFNTVVKSLKLYEADFASVLG</sequence>
<keyword evidence="4" id="KW-1185">Reference proteome</keyword>
<reference evidence="3" key="1">
    <citation type="journal article" date="2014" name="Int. J. Syst. Evol. Microbiol.">
        <title>Complete genome sequence of Corynebacterium casei LMG S-19264T (=DSM 44701T), isolated from a smear-ripened cheese.</title>
        <authorList>
            <consortium name="US DOE Joint Genome Institute (JGI-PGF)"/>
            <person name="Walter F."/>
            <person name="Albersmeier A."/>
            <person name="Kalinowski J."/>
            <person name="Ruckert C."/>
        </authorList>
    </citation>
    <scope>NUCLEOTIDE SEQUENCE</scope>
    <source>
        <strain evidence="3">CGMCC 1.12777</strain>
    </source>
</reference>
<dbReference type="EMBL" id="BMFV01000011">
    <property type="protein sequence ID" value="GGH80854.1"/>
    <property type="molecule type" value="Genomic_DNA"/>
</dbReference>
<evidence type="ECO:0000313" key="4">
    <source>
        <dbReference type="Proteomes" id="UP000656813"/>
    </source>
</evidence>
<feature type="region of interest" description="Disordered" evidence="1">
    <location>
        <begin position="28"/>
        <end position="50"/>
    </location>
</feature>
<evidence type="ECO:0000256" key="1">
    <source>
        <dbReference type="SAM" id="MobiDB-lite"/>
    </source>
</evidence>
<dbReference type="RefSeq" id="WP_188497061.1">
    <property type="nucleotide sequence ID" value="NZ_BMFV01000011.1"/>
</dbReference>
<proteinExistence type="predicted"/>
<dbReference type="AlphaFoldDB" id="A0A8J3ELX1"/>
<feature type="signal peptide" evidence="2">
    <location>
        <begin position="1"/>
        <end position="25"/>
    </location>
</feature>
<comment type="caution">
    <text evidence="3">The sequence shown here is derived from an EMBL/GenBank/DDBJ whole genome shotgun (WGS) entry which is preliminary data.</text>
</comment>
<dbReference type="PROSITE" id="PS51257">
    <property type="entry name" value="PROKAR_LIPOPROTEIN"/>
    <property type="match status" value="1"/>
</dbReference>
<accession>A0A8J3ELX1</accession>
<dbReference type="Proteomes" id="UP000656813">
    <property type="component" value="Unassembled WGS sequence"/>
</dbReference>
<name>A0A8J3ELX1_9BACL</name>
<feature type="compositionally biased region" description="Basic and acidic residues" evidence="1">
    <location>
        <begin position="28"/>
        <end position="46"/>
    </location>
</feature>
<feature type="chain" id="PRO_5035263897" description="Lipoprotein" evidence="2">
    <location>
        <begin position="26"/>
        <end position="198"/>
    </location>
</feature>
<protein>
    <recommendedName>
        <fullName evidence="5">Lipoprotein</fullName>
    </recommendedName>
</protein>
<evidence type="ECO:0008006" key="5">
    <source>
        <dbReference type="Google" id="ProtNLM"/>
    </source>
</evidence>
<gene>
    <name evidence="3" type="ORF">GCM10007096_17880</name>
</gene>
<evidence type="ECO:0000313" key="3">
    <source>
        <dbReference type="EMBL" id="GGH80854.1"/>
    </source>
</evidence>